<dbReference type="GO" id="GO:0019509">
    <property type="term" value="P:L-methionine salvage from methylthioadenosine"/>
    <property type="evidence" value="ECO:0007669"/>
    <property type="project" value="UniProtKB-UniPathway"/>
</dbReference>
<dbReference type="GO" id="GO:0005829">
    <property type="term" value="C:cytosol"/>
    <property type="evidence" value="ECO:0007669"/>
    <property type="project" value="TreeGrafter"/>
</dbReference>
<dbReference type="EMBL" id="JACHHG010000002">
    <property type="protein sequence ID" value="MBB6097178.1"/>
    <property type="molecule type" value="Genomic_DNA"/>
</dbReference>
<comment type="caution">
    <text evidence="7">The sequence shown here is derived from an EMBL/GenBank/DDBJ whole genome shotgun (WGS) entry which is preliminary data.</text>
</comment>
<dbReference type="UniPathway" id="UPA00904">
    <property type="reaction ID" value="UER00871"/>
</dbReference>
<evidence type="ECO:0000256" key="5">
    <source>
        <dbReference type="ARBA" id="ARBA00023167"/>
    </source>
</evidence>
<dbReference type="GO" id="GO:0009164">
    <property type="term" value="P:nucleoside catabolic process"/>
    <property type="evidence" value="ECO:0007669"/>
    <property type="project" value="InterPro"/>
</dbReference>
<dbReference type="Pfam" id="PF01048">
    <property type="entry name" value="PNP_UDP_1"/>
    <property type="match status" value="1"/>
</dbReference>
<dbReference type="PANTHER" id="PTHR46832:SF1">
    <property type="entry name" value="5'-METHYLTHIOADENOSINE_S-ADENOSYLHOMOCYSTEINE NUCLEOSIDASE"/>
    <property type="match status" value="1"/>
</dbReference>
<dbReference type="EC" id="3.2.2.9" evidence="2"/>
<evidence type="ECO:0000256" key="4">
    <source>
        <dbReference type="ARBA" id="ARBA00022801"/>
    </source>
</evidence>
<feature type="domain" description="Nucleoside phosphorylase" evidence="6">
    <location>
        <begin position="15"/>
        <end position="238"/>
    </location>
</feature>
<organism evidence="7 8">
    <name type="scientific">Deinobacterium chartae</name>
    <dbReference type="NCBI Taxonomy" id="521158"/>
    <lineage>
        <taxon>Bacteria</taxon>
        <taxon>Thermotogati</taxon>
        <taxon>Deinococcota</taxon>
        <taxon>Deinococci</taxon>
        <taxon>Deinococcales</taxon>
        <taxon>Deinococcaceae</taxon>
        <taxon>Deinobacterium</taxon>
    </lineage>
</organism>
<sequence length="241" mass="25759">MSTPLSLPLPSPATGIIGAMDQEIELLLQSLEAREDVHLSGMTFYRGVLEGRPVVLTRCGIGKVNAAMTTLALIWLGADRIIFTGVAGGVRPGLRVGDIVVSTDLVQHDLDASALGYALGQVPDEAEFSWEADAALRDLALEVASQVTDVQAVAGRIVSGDQFIASPEKVRWLQQTFDAAAAEMEGAAVAQVAYKNRVPFVVIRSLSDTADGGAHMDYPTFMPIAAARAKTVVREMLRRLR</sequence>
<evidence type="ECO:0000313" key="8">
    <source>
        <dbReference type="Proteomes" id="UP000569951"/>
    </source>
</evidence>
<dbReference type="Proteomes" id="UP000569951">
    <property type="component" value="Unassembled WGS sequence"/>
</dbReference>
<evidence type="ECO:0000256" key="2">
    <source>
        <dbReference type="ARBA" id="ARBA00011974"/>
    </source>
</evidence>
<keyword evidence="8" id="KW-1185">Reference proteome</keyword>
<proteinExistence type="predicted"/>
<dbReference type="PANTHER" id="PTHR46832">
    <property type="entry name" value="5'-METHYLTHIOADENOSINE/S-ADENOSYLHOMOCYSTEINE NUCLEOSIDASE"/>
    <property type="match status" value="1"/>
</dbReference>
<keyword evidence="5" id="KW-0486">Methionine biosynthesis</keyword>
<dbReference type="InterPro" id="IPR010049">
    <property type="entry name" value="MTA_SAH_Nsdase"/>
</dbReference>
<dbReference type="Gene3D" id="3.40.50.1580">
    <property type="entry name" value="Nucleoside phosphorylase domain"/>
    <property type="match status" value="1"/>
</dbReference>
<evidence type="ECO:0000256" key="1">
    <source>
        <dbReference type="ARBA" id="ARBA00004945"/>
    </source>
</evidence>
<name>A0A841HYY6_9DEIO</name>
<dbReference type="NCBIfam" id="TIGR01704">
    <property type="entry name" value="MTA_SAH-Nsdase"/>
    <property type="match status" value="1"/>
</dbReference>
<dbReference type="RefSeq" id="WP_183984354.1">
    <property type="nucleotide sequence ID" value="NZ_JACHHG010000002.1"/>
</dbReference>
<keyword evidence="7" id="KW-0326">Glycosidase</keyword>
<dbReference type="InterPro" id="IPR000845">
    <property type="entry name" value="Nucleoside_phosphorylase_d"/>
</dbReference>
<evidence type="ECO:0000256" key="3">
    <source>
        <dbReference type="ARBA" id="ARBA00022605"/>
    </source>
</evidence>
<comment type="pathway">
    <text evidence="1">Amino-acid biosynthesis; L-methionine biosynthesis via salvage pathway; S-methyl-5-thio-alpha-D-ribose 1-phosphate from S-methyl-5'-thioadenosine (hydrolase route): step 1/2.</text>
</comment>
<dbReference type="AlphaFoldDB" id="A0A841HYY6"/>
<dbReference type="GO" id="GO:0008782">
    <property type="term" value="F:adenosylhomocysteine nucleosidase activity"/>
    <property type="evidence" value="ECO:0007669"/>
    <property type="project" value="UniProtKB-EC"/>
</dbReference>
<evidence type="ECO:0000313" key="7">
    <source>
        <dbReference type="EMBL" id="MBB6097178.1"/>
    </source>
</evidence>
<reference evidence="7 8" key="1">
    <citation type="submission" date="2020-08" db="EMBL/GenBank/DDBJ databases">
        <title>Genomic Encyclopedia of Type Strains, Phase IV (KMG-IV): sequencing the most valuable type-strain genomes for metagenomic binning, comparative biology and taxonomic classification.</title>
        <authorList>
            <person name="Goeker M."/>
        </authorList>
    </citation>
    <scope>NUCLEOTIDE SEQUENCE [LARGE SCALE GENOMIC DNA]</scope>
    <source>
        <strain evidence="7 8">DSM 21458</strain>
    </source>
</reference>
<dbReference type="NCBIfam" id="NF004079">
    <property type="entry name" value="PRK05584.1"/>
    <property type="match status" value="1"/>
</dbReference>
<dbReference type="GO" id="GO:0008930">
    <property type="term" value="F:methylthioadenosine nucleosidase activity"/>
    <property type="evidence" value="ECO:0007669"/>
    <property type="project" value="InterPro"/>
</dbReference>
<evidence type="ECO:0000259" key="6">
    <source>
        <dbReference type="Pfam" id="PF01048"/>
    </source>
</evidence>
<protein>
    <recommendedName>
        <fullName evidence="2">adenosylhomocysteine nucleosidase</fullName>
        <ecNumber evidence="2">3.2.2.9</ecNumber>
    </recommendedName>
</protein>
<keyword evidence="4 7" id="KW-0378">Hydrolase</keyword>
<keyword evidence="3" id="KW-0028">Amino-acid biosynthesis</keyword>
<dbReference type="GO" id="GO:0019284">
    <property type="term" value="P:L-methionine salvage from S-adenosylmethionine"/>
    <property type="evidence" value="ECO:0007669"/>
    <property type="project" value="TreeGrafter"/>
</dbReference>
<dbReference type="CDD" id="cd09008">
    <property type="entry name" value="MTAN"/>
    <property type="match status" value="1"/>
</dbReference>
<accession>A0A841HYY6</accession>
<gene>
    <name evidence="7" type="ORF">HNR42_000592</name>
</gene>
<dbReference type="SUPFAM" id="SSF53167">
    <property type="entry name" value="Purine and uridine phosphorylases"/>
    <property type="match status" value="1"/>
</dbReference>
<dbReference type="InterPro" id="IPR035994">
    <property type="entry name" value="Nucleoside_phosphorylase_sf"/>
</dbReference>